<name>E0U8T9_GLOV7</name>
<dbReference type="eggNOG" id="COG2442">
    <property type="taxonomic scope" value="Bacteria"/>
</dbReference>
<dbReference type="Pfam" id="PF01724">
    <property type="entry name" value="DUF29"/>
    <property type="match status" value="1"/>
</dbReference>
<sequence>MAQLYDQDFYLWIEETHELLKNRKFDELDLENLLEEIAAMGRSEKRELKTRLVVIIEHLLKLMFWDEEREYNQRGWKITVTEQKYQLLVLLQDSPSLRSYLDEVFLSCYKSSVKILAAMDNFPINRIPETPPFSLEEIINE</sequence>
<dbReference type="Gene3D" id="1.20.1220.20">
    <property type="entry name" value="Uncharcterised protein PF01724"/>
    <property type="match status" value="1"/>
</dbReference>
<gene>
    <name evidence="1" type="ordered locus">Cyan7822_2997</name>
</gene>
<keyword evidence="2" id="KW-1185">Reference proteome</keyword>
<dbReference type="Proteomes" id="UP000008206">
    <property type="component" value="Chromosome"/>
</dbReference>
<dbReference type="RefSeq" id="WP_013323046.1">
    <property type="nucleotide sequence ID" value="NC_014501.1"/>
</dbReference>
<dbReference type="AlphaFoldDB" id="E0U8T9"/>
<evidence type="ECO:0000313" key="1">
    <source>
        <dbReference type="EMBL" id="ADN14953.1"/>
    </source>
</evidence>
<dbReference type="STRING" id="497965.Cyan7822_2997"/>
<reference evidence="2" key="1">
    <citation type="journal article" date="2011" name="MBio">
        <title>Novel metabolic attributes of the genus Cyanothece, comprising a group of unicellular nitrogen-fixing Cyanobacteria.</title>
        <authorList>
            <person name="Bandyopadhyay A."/>
            <person name="Elvitigala T."/>
            <person name="Welsh E."/>
            <person name="Stockel J."/>
            <person name="Liberton M."/>
            <person name="Min H."/>
            <person name="Sherman L.A."/>
            <person name="Pakrasi H.B."/>
        </authorList>
    </citation>
    <scope>NUCLEOTIDE SEQUENCE [LARGE SCALE GENOMIC DNA]</scope>
    <source>
        <strain evidence="2">PCC 7822</strain>
    </source>
</reference>
<evidence type="ECO:0000313" key="2">
    <source>
        <dbReference type="Proteomes" id="UP000008206"/>
    </source>
</evidence>
<organism evidence="1 2">
    <name type="scientific">Gloeothece verrucosa (strain PCC 7822)</name>
    <name type="common">Cyanothece sp. (strain PCC 7822)</name>
    <dbReference type="NCBI Taxonomy" id="497965"/>
    <lineage>
        <taxon>Bacteria</taxon>
        <taxon>Bacillati</taxon>
        <taxon>Cyanobacteriota</taxon>
        <taxon>Cyanophyceae</taxon>
        <taxon>Oscillatoriophycideae</taxon>
        <taxon>Chroococcales</taxon>
        <taxon>Aphanothecaceae</taxon>
        <taxon>Gloeothece</taxon>
        <taxon>Gloeothece verrucosa</taxon>
    </lineage>
</organism>
<accession>E0U8T9</accession>
<dbReference type="OrthoDB" id="5769308at2"/>
<dbReference type="EMBL" id="CP002198">
    <property type="protein sequence ID" value="ADN14953.1"/>
    <property type="molecule type" value="Genomic_DNA"/>
</dbReference>
<proteinExistence type="predicted"/>
<protein>
    <recommendedName>
        <fullName evidence="3">DUF29 domain-containing protein</fullName>
    </recommendedName>
</protein>
<dbReference type="HOGENOM" id="CLU_116670_1_0_3"/>
<dbReference type="KEGG" id="cyj:Cyan7822_2997"/>
<dbReference type="InterPro" id="IPR002636">
    <property type="entry name" value="DUF29"/>
</dbReference>
<dbReference type="PANTHER" id="PTHR34235">
    <property type="entry name" value="SLR1203 PROTEIN-RELATED"/>
    <property type="match status" value="1"/>
</dbReference>
<evidence type="ECO:0008006" key="3">
    <source>
        <dbReference type="Google" id="ProtNLM"/>
    </source>
</evidence>